<dbReference type="Pfam" id="PF02721">
    <property type="entry name" value="DUF223"/>
    <property type="match status" value="1"/>
</dbReference>
<dbReference type="AlphaFoldDB" id="A0A6D2KXH4"/>
<dbReference type="PANTHER" id="PTHR47165:SF4">
    <property type="entry name" value="OS03G0429900 PROTEIN"/>
    <property type="match status" value="1"/>
</dbReference>
<proteinExistence type="inferred from homology"/>
<dbReference type="EMBL" id="CACVBM020001502">
    <property type="protein sequence ID" value="CAA7052593.1"/>
    <property type="molecule type" value="Genomic_DNA"/>
</dbReference>
<evidence type="ECO:0000256" key="6">
    <source>
        <dbReference type="SAM" id="MobiDB-lite"/>
    </source>
</evidence>
<name>A0A6D2KXH4_9BRAS</name>
<evidence type="ECO:0000256" key="5">
    <source>
        <dbReference type="ARBA" id="ARBA00023125"/>
    </source>
</evidence>
<evidence type="ECO:0000256" key="1">
    <source>
        <dbReference type="ARBA" id="ARBA00005690"/>
    </source>
</evidence>
<evidence type="ECO:0000256" key="3">
    <source>
        <dbReference type="ARBA" id="ARBA00022771"/>
    </source>
</evidence>
<organism evidence="9 10">
    <name type="scientific">Microthlaspi erraticum</name>
    <dbReference type="NCBI Taxonomy" id="1685480"/>
    <lineage>
        <taxon>Eukaryota</taxon>
        <taxon>Viridiplantae</taxon>
        <taxon>Streptophyta</taxon>
        <taxon>Embryophyta</taxon>
        <taxon>Tracheophyta</taxon>
        <taxon>Spermatophyta</taxon>
        <taxon>Magnoliopsida</taxon>
        <taxon>eudicotyledons</taxon>
        <taxon>Gunneridae</taxon>
        <taxon>Pentapetalae</taxon>
        <taxon>rosids</taxon>
        <taxon>malvids</taxon>
        <taxon>Brassicales</taxon>
        <taxon>Brassicaceae</taxon>
        <taxon>Coluteocarpeae</taxon>
        <taxon>Microthlaspi</taxon>
    </lineage>
</organism>
<comment type="caution">
    <text evidence="9">The sequence shown here is derived from an EMBL/GenBank/DDBJ whole genome shotgun (WGS) entry which is preliminary data.</text>
</comment>
<evidence type="ECO:0000313" key="9">
    <source>
        <dbReference type="EMBL" id="CAA7052593.1"/>
    </source>
</evidence>
<evidence type="ECO:0008006" key="11">
    <source>
        <dbReference type="Google" id="ProtNLM"/>
    </source>
</evidence>
<keyword evidence="4" id="KW-0862">Zinc</keyword>
<accession>A0A6D2KXH4</accession>
<keyword evidence="10" id="KW-1185">Reference proteome</keyword>
<comment type="similarity">
    <text evidence="1">Belongs to the replication factor A protein 1 family.</text>
</comment>
<feature type="domain" description="Replication factor A C-terminal" evidence="8">
    <location>
        <begin position="225"/>
        <end position="358"/>
    </location>
</feature>
<dbReference type="InterPro" id="IPR012340">
    <property type="entry name" value="NA-bd_OB-fold"/>
</dbReference>
<keyword evidence="3" id="KW-0863">Zinc-finger</keyword>
<dbReference type="Gene3D" id="2.40.50.140">
    <property type="entry name" value="Nucleic acid-binding proteins"/>
    <property type="match status" value="2"/>
</dbReference>
<dbReference type="PANTHER" id="PTHR47165">
    <property type="entry name" value="OS03G0429900 PROTEIN"/>
    <property type="match status" value="1"/>
</dbReference>
<dbReference type="InterPro" id="IPR003871">
    <property type="entry name" value="RFA1B/D_OB_1st"/>
</dbReference>
<gene>
    <name evidence="9" type="ORF">MERR_LOCUS39828</name>
</gene>
<dbReference type="OrthoDB" id="696647at2759"/>
<evidence type="ECO:0000259" key="8">
    <source>
        <dbReference type="Pfam" id="PF08646"/>
    </source>
</evidence>
<dbReference type="InterPro" id="IPR013955">
    <property type="entry name" value="Rep_factor-A_C"/>
</dbReference>
<keyword evidence="2" id="KW-0479">Metal-binding</keyword>
<feature type="region of interest" description="Disordered" evidence="6">
    <location>
        <begin position="373"/>
        <end position="398"/>
    </location>
</feature>
<dbReference type="GO" id="GO:0003677">
    <property type="term" value="F:DNA binding"/>
    <property type="evidence" value="ECO:0007669"/>
    <property type="project" value="UniProtKB-KW"/>
</dbReference>
<evidence type="ECO:0000259" key="7">
    <source>
        <dbReference type="Pfam" id="PF02721"/>
    </source>
</evidence>
<dbReference type="SUPFAM" id="SSF50249">
    <property type="entry name" value="Nucleic acid-binding proteins"/>
    <property type="match status" value="2"/>
</dbReference>
<dbReference type="Proteomes" id="UP000467841">
    <property type="component" value="Unassembled WGS sequence"/>
</dbReference>
<feature type="domain" description="Replication protein A 70 kDa DNA-binding subunit B/D first OB fold" evidence="7">
    <location>
        <begin position="2"/>
        <end position="88"/>
    </location>
</feature>
<evidence type="ECO:0000256" key="2">
    <source>
        <dbReference type="ARBA" id="ARBA00022723"/>
    </source>
</evidence>
<protein>
    <recommendedName>
        <fullName evidence="11">Replication factor A C-terminal domain-containing protein</fullName>
    </recommendedName>
</protein>
<reference evidence="9" key="1">
    <citation type="submission" date="2020-01" db="EMBL/GenBank/DDBJ databases">
        <authorList>
            <person name="Mishra B."/>
        </authorList>
    </citation>
    <scope>NUCLEOTIDE SEQUENCE [LARGE SCALE GENOMIC DNA]</scope>
</reference>
<dbReference type="Pfam" id="PF08646">
    <property type="entry name" value="Rep_fac-A_C"/>
    <property type="match status" value="1"/>
</dbReference>
<dbReference type="GO" id="GO:0008270">
    <property type="term" value="F:zinc ion binding"/>
    <property type="evidence" value="ECO:0007669"/>
    <property type="project" value="UniProtKB-KW"/>
</dbReference>
<evidence type="ECO:0000256" key="4">
    <source>
        <dbReference type="ARBA" id="ARBA00022833"/>
    </source>
</evidence>
<keyword evidence="5" id="KW-0238">DNA-binding</keyword>
<evidence type="ECO:0000313" key="10">
    <source>
        <dbReference type="Proteomes" id="UP000467841"/>
    </source>
</evidence>
<dbReference type="InterPro" id="IPR047192">
    <property type="entry name" value="Euk_RPA1_DBD_C"/>
</dbReference>
<sequence>MRVKVLHSWRQYIGQAGETMEFILADEHGGKIHTTAKKKDIGRISKEMKVGEWRVLDNFQVAHATGQFRPTNSKRKMTMTLNTKVSTCSVKNDSQFLELIPIRSIIDGGLNHCILIDFIGQVLNVQEIQTVPVQGKENTNHEVLDNAVMNVLTDASGSLMLSSYMMHARKQMANRLPSDGLAIAMNLKEDDALVQLQKQQKADEWLTLDLKSVYDVTSSTEIEKFRIRAKVTAIDTDWGWYYFGCVKCQHRVFKDLKKESSTRPRPVVPIWYCDNCKTNIKAVSPKFKLHLIIEDDSGETKIMLMDSVANGMVNKTAAFLLNGSTDEIQDPELLPDSIKDLVGNTFDFLVGVEKEHIMYGNDTYKAHKASVVKSNGMTPSPKRSIEDSNIRSELSSTSKKQCTKLINLEDESNGVDVKTLTE</sequence>
<dbReference type="CDD" id="cd04476">
    <property type="entry name" value="RPA1_DBD_C"/>
    <property type="match status" value="1"/>
</dbReference>
<dbReference type="CDD" id="cd04480">
    <property type="entry name" value="RPA1_DBD_A_like"/>
    <property type="match status" value="1"/>
</dbReference>